<accession>A0A645F6B1</accession>
<sequence length="51" mass="5497">MFDAAALRVAVLEREGLCPALLSHADVLVASPLDALDLLLKPNRLRATLRS</sequence>
<protein>
    <submittedName>
        <fullName evidence="1">Uncharacterized protein</fullName>
    </submittedName>
</protein>
<gene>
    <name evidence="1" type="ORF">SDC9_157201</name>
</gene>
<dbReference type="AlphaFoldDB" id="A0A645F6B1"/>
<dbReference type="EMBL" id="VSSQ01056045">
    <property type="protein sequence ID" value="MPN09908.1"/>
    <property type="molecule type" value="Genomic_DNA"/>
</dbReference>
<organism evidence="1">
    <name type="scientific">bioreactor metagenome</name>
    <dbReference type="NCBI Taxonomy" id="1076179"/>
    <lineage>
        <taxon>unclassified sequences</taxon>
        <taxon>metagenomes</taxon>
        <taxon>ecological metagenomes</taxon>
    </lineage>
</organism>
<reference evidence="1" key="1">
    <citation type="submission" date="2019-08" db="EMBL/GenBank/DDBJ databases">
        <authorList>
            <person name="Kucharzyk K."/>
            <person name="Murdoch R.W."/>
            <person name="Higgins S."/>
            <person name="Loffler F."/>
        </authorList>
    </citation>
    <scope>NUCLEOTIDE SEQUENCE</scope>
</reference>
<comment type="caution">
    <text evidence="1">The sequence shown here is derived from an EMBL/GenBank/DDBJ whole genome shotgun (WGS) entry which is preliminary data.</text>
</comment>
<name>A0A645F6B1_9ZZZZ</name>
<proteinExistence type="predicted"/>
<evidence type="ECO:0000313" key="1">
    <source>
        <dbReference type="EMBL" id="MPN09908.1"/>
    </source>
</evidence>